<dbReference type="PROSITE" id="PS52029">
    <property type="entry name" value="LD_TPASE"/>
    <property type="match status" value="1"/>
</dbReference>
<reference evidence="9" key="1">
    <citation type="submission" date="2022-07" db="EMBL/GenBank/DDBJ databases">
        <authorList>
            <person name="Xamxidin M."/>
        </authorList>
    </citation>
    <scope>NUCLEOTIDE SEQUENCE</scope>
    <source>
        <strain evidence="9">YS8-69</strain>
    </source>
</reference>
<dbReference type="CDD" id="cd16913">
    <property type="entry name" value="YkuD_like"/>
    <property type="match status" value="1"/>
</dbReference>
<dbReference type="InterPro" id="IPR005490">
    <property type="entry name" value="LD_TPept_cat_dom"/>
</dbReference>
<feature type="active site" description="Proton donor/acceptor" evidence="7">
    <location>
        <position position="268"/>
    </location>
</feature>
<evidence type="ECO:0000256" key="6">
    <source>
        <dbReference type="ARBA" id="ARBA00023316"/>
    </source>
</evidence>
<dbReference type="SUPFAM" id="SSF141523">
    <property type="entry name" value="L,D-transpeptidase catalytic domain-like"/>
    <property type="match status" value="1"/>
</dbReference>
<keyword evidence="4 7" id="KW-0133">Cell shape</keyword>
<organism evidence="9 10">
    <name type="scientific">Limnobacter parvus</name>
    <dbReference type="NCBI Taxonomy" id="2939690"/>
    <lineage>
        <taxon>Bacteria</taxon>
        <taxon>Pseudomonadati</taxon>
        <taxon>Pseudomonadota</taxon>
        <taxon>Betaproteobacteria</taxon>
        <taxon>Burkholderiales</taxon>
        <taxon>Burkholderiaceae</taxon>
        <taxon>Limnobacter</taxon>
    </lineage>
</organism>
<evidence type="ECO:0000256" key="1">
    <source>
        <dbReference type="ARBA" id="ARBA00004752"/>
    </source>
</evidence>
<keyword evidence="3" id="KW-0808">Transferase</keyword>
<dbReference type="Gene3D" id="2.40.440.10">
    <property type="entry name" value="L,D-transpeptidase catalytic domain-like"/>
    <property type="match status" value="1"/>
</dbReference>
<keyword evidence="6 7" id="KW-0961">Cell wall biogenesis/degradation</keyword>
<evidence type="ECO:0000256" key="5">
    <source>
        <dbReference type="ARBA" id="ARBA00022984"/>
    </source>
</evidence>
<dbReference type="Proteomes" id="UP001165267">
    <property type="component" value="Unassembled WGS sequence"/>
</dbReference>
<evidence type="ECO:0000259" key="8">
    <source>
        <dbReference type="PROSITE" id="PS52029"/>
    </source>
</evidence>
<keyword evidence="5 7" id="KW-0573">Peptidoglycan synthesis</keyword>
<protein>
    <submittedName>
        <fullName evidence="9">L,D-transpeptidase family protein</fullName>
    </submittedName>
</protein>
<dbReference type="EMBL" id="JANKHG010000017">
    <property type="protein sequence ID" value="MCR2746653.1"/>
    <property type="molecule type" value="Genomic_DNA"/>
</dbReference>
<dbReference type="InterPro" id="IPR056203">
    <property type="entry name" value="Cds6_C"/>
</dbReference>
<comment type="pathway">
    <text evidence="1 7">Cell wall biogenesis; peptidoglycan biosynthesis.</text>
</comment>
<dbReference type="RefSeq" id="WP_257511878.1">
    <property type="nucleotide sequence ID" value="NZ_JANKHG010000017.1"/>
</dbReference>
<gene>
    <name evidence="9" type="ORF">NSP04_08325</name>
</gene>
<dbReference type="PANTHER" id="PTHR36699:SF1">
    <property type="entry name" value="L,D-TRANSPEPTIDASE YAFK-RELATED"/>
    <property type="match status" value="1"/>
</dbReference>
<comment type="similarity">
    <text evidence="2">Belongs to the YkuD family.</text>
</comment>
<proteinExistence type="inferred from homology"/>
<feature type="active site" description="Nucleophile" evidence="7">
    <location>
        <position position="285"/>
    </location>
</feature>
<dbReference type="Pfam" id="PF24125">
    <property type="entry name" value="Cds6_C"/>
    <property type="match status" value="1"/>
</dbReference>
<evidence type="ECO:0000256" key="2">
    <source>
        <dbReference type="ARBA" id="ARBA00005992"/>
    </source>
</evidence>
<name>A0ABT1XH83_9BURK</name>
<sequence>MFSRSGLRGVFKGLRIVAPLVFWTFTAAPSFVKDRPADSFNLAAYSSPAESSSSSLASKLFEQASYKPVIDTAVEEIYTALSNHELNKALELSDRLLAEFPNFHLGHMLRGDILSLKAGRPLKNIGDMPNVPKGKQEDLVELREEAIARFKAVKDRPQRDLLPAELVQLHDDQRYVILVDTTRSRLFLYENAFPQPRLVTDFYVSQGKMGAVKVREGDKRTPIGVYTITELLPKEKLTDFYGPIALPIDYPNAWDKRLGKTGHGIWLHGMPKNYVSRPPKASDGCVVLANEDLLALKRFVDIGNTQVVISEKLDFVPADVWKSHRKAALRMVDTWKKDLEKGFSKGIYHYASNVKIDGQGLVEWQQSSQIGSKSFGKITIDDLTVMRYPSDKDMMLISFKQEDKLSGEVRKQQYWMKVGTRWQIVQEDSYKL</sequence>
<dbReference type="InterPro" id="IPR038063">
    <property type="entry name" value="Transpep_catalytic_dom"/>
</dbReference>
<feature type="domain" description="L,D-TPase catalytic" evidence="8">
    <location>
        <begin position="175"/>
        <end position="310"/>
    </location>
</feature>
<evidence type="ECO:0000313" key="9">
    <source>
        <dbReference type="EMBL" id="MCR2746653.1"/>
    </source>
</evidence>
<evidence type="ECO:0000256" key="4">
    <source>
        <dbReference type="ARBA" id="ARBA00022960"/>
    </source>
</evidence>
<evidence type="ECO:0000313" key="10">
    <source>
        <dbReference type="Proteomes" id="UP001165267"/>
    </source>
</evidence>
<evidence type="ECO:0000256" key="7">
    <source>
        <dbReference type="PROSITE-ProRule" id="PRU01373"/>
    </source>
</evidence>
<evidence type="ECO:0000256" key="3">
    <source>
        <dbReference type="ARBA" id="ARBA00022679"/>
    </source>
</evidence>
<accession>A0ABT1XH83</accession>
<comment type="caution">
    <text evidence="9">The sequence shown here is derived from an EMBL/GenBank/DDBJ whole genome shotgun (WGS) entry which is preliminary data.</text>
</comment>
<dbReference type="PANTHER" id="PTHR36699">
    <property type="entry name" value="LD-TRANSPEPTIDASE"/>
    <property type="match status" value="1"/>
</dbReference>
<dbReference type="Pfam" id="PF03734">
    <property type="entry name" value="YkuD"/>
    <property type="match status" value="1"/>
</dbReference>
<keyword evidence="10" id="KW-1185">Reference proteome</keyword>